<comment type="caution">
    <text evidence="1">The sequence shown here is derived from an EMBL/GenBank/DDBJ whole genome shotgun (WGS) entry which is preliminary data.</text>
</comment>
<dbReference type="Proteomes" id="UP000692954">
    <property type="component" value="Unassembled WGS sequence"/>
</dbReference>
<protein>
    <submittedName>
        <fullName evidence="1">Uncharacterized protein</fullName>
    </submittedName>
</protein>
<evidence type="ECO:0000313" key="1">
    <source>
        <dbReference type="EMBL" id="CAD8073956.1"/>
    </source>
</evidence>
<keyword evidence="2" id="KW-1185">Reference proteome</keyword>
<evidence type="ECO:0000313" key="2">
    <source>
        <dbReference type="Proteomes" id="UP000692954"/>
    </source>
</evidence>
<reference evidence="1" key="1">
    <citation type="submission" date="2021-01" db="EMBL/GenBank/DDBJ databases">
        <authorList>
            <consortium name="Genoscope - CEA"/>
            <person name="William W."/>
        </authorList>
    </citation>
    <scope>NUCLEOTIDE SEQUENCE</scope>
</reference>
<gene>
    <name evidence="1" type="ORF">PSON_ATCC_30995.1.T0310243</name>
</gene>
<dbReference type="OrthoDB" id="10557177at2759"/>
<organism evidence="1 2">
    <name type="scientific">Paramecium sonneborni</name>
    <dbReference type="NCBI Taxonomy" id="65129"/>
    <lineage>
        <taxon>Eukaryota</taxon>
        <taxon>Sar</taxon>
        <taxon>Alveolata</taxon>
        <taxon>Ciliophora</taxon>
        <taxon>Intramacronucleata</taxon>
        <taxon>Oligohymenophorea</taxon>
        <taxon>Peniculida</taxon>
        <taxon>Parameciidae</taxon>
        <taxon>Paramecium</taxon>
    </lineage>
</organism>
<accession>A0A8S1MBH3</accession>
<dbReference type="EMBL" id="CAJJDN010000031">
    <property type="protein sequence ID" value="CAD8073956.1"/>
    <property type="molecule type" value="Genomic_DNA"/>
</dbReference>
<dbReference type="AlphaFoldDB" id="A0A8S1MBH3"/>
<name>A0A8S1MBH3_9CILI</name>
<proteinExistence type="predicted"/>
<sequence>MSQPTQASQAQLQKDIKFNKSEKTKDIRLTNIQAAKGKNLRYMKNCILYNKNKFGIKRNGQNDIRCKR</sequence>